<name>A0AAN8G111_TRICO</name>
<dbReference type="EMBL" id="WIXE01014338">
    <property type="protein sequence ID" value="KAK5974378.1"/>
    <property type="molecule type" value="Genomic_DNA"/>
</dbReference>
<organism evidence="2 3">
    <name type="scientific">Trichostrongylus colubriformis</name>
    <name type="common">Black scour worm</name>
    <dbReference type="NCBI Taxonomy" id="6319"/>
    <lineage>
        <taxon>Eukaryota</taxon>
        <taxon>Metazoa</taxon>
        <taxon>Ecdysozoa</taxon>
        <taxon>Nematoda</taxon>
        <taxon>Chromadorea</taxon>
        <taxon>Rhabditida</taxon>
        <taxon>Rhabditina</taxon>
        <taxon>Rhabditomorpha</taxon>
        <taxon>Strongyloidea</taxon>
        <taxon>Trichostrongylidae</taxon>
        <taxon>Trichostrongylus</taxon>
    </lineage>
</organism>
<evidence type="ECO:0000313" key="3">
    <source>
        <dbReference type="Proteomes" id="UP001331761"/>
    </source>
</evidence>
<reference evidence="2 3" key="1">
    <citation type="submission" date="2019-10" db="EMBL/GenBank/DDBJ databases">
        <title>Assembly and Annotation for the nematode Trichostrongylus colubriformis.</title>
        <authorList>
            <person name="Martin J."/>
        </authorList>
    </citation>
    <scope>NUCLEOTIDE SEQUENCE [LARGE SCALE GENOMIC DNA]</scope>
    <source>
        <strain evidence="2">G859</strain>
        <tissue evidence="2">Whole worm</tissue>
    </source>
</reference>
<evidence type="ECO:0000256" key="1">
    <source>
        <dbReference type="SAM" id="MobiDB-lite"/>
    </source>
</evidence>
<dbReference type="Proteomes" id="UP001331761">
    <property type="component" value="Unassembled WGS sequence"/>
</dbReference>
<keyword evidence="3" id="KW-1185">Reference proteome</keyword>
<feature type="non-terminal residue" evidence="2">
    <location>
        <position position="100"/>
    </location>
</feature>
<gene>
    <name evidence="2" type="ORF">GCK32_019943</name>
</gene>
<feature type="compositionally biased region" description="Low complexity" evidence="1">
    <location>
        <begin position="55"/>
        <end position="64"/>
    </location>
</feature>
<feature type="region of interest" description="Disordered" evidence="1">
    <location>
        <begin position="52"/>
        <end position="73"/>
    </location>
</feature>
<evidence type="ECO:0000313" key="2">
    <source>
        <dbReference type="EMBL" id="KAK5974378.1"/>
    </source>
</evidence>
<dbReference type="AlphaFoldDB" id="A0AAN8G111"/>
<proteinExistence type="predicted"/>
<protein>
    <submittedName>
        <fullName evidence="2">Uncharacterized protein</fullName>
    </submittedName>
</protein>
<sequence>ASGKVSLAIERPVTEERKDKVERLLSMIDQGPASVMLEDDVRDILMRHIAKMKAQKQPPKAQSALTKSPSRTNLHRACVKSQIESVHIGMDREYLQEDLE</sequence>
<accession>A0AAN8G111</accession>
<feature type="non-terminal residue" evidence="2">
    <location>
        <position position="1"/>
    </location>
</feature>
<comment type="caution">
    <text evidence="2">The sequence shown here is derived from an EMBL/GenBank/DDBJ whole genome shotgun (WGS) entry which is preliminary data.</text>
</comment>